<evidence type="ECO:0000313" key="11">
    <source>
        <dbReference type="EMBL" id="CAD6264205.1"/>
    </source>
</evidence>
<reference evidence="11" key="1">
    <citation type="submission" date="2020-10" db="EMBL/GenBank/DDBJ databases">
        <authorList>
            <person name="Han B."/>
            <person name="Lu T."/>
            <person name="Zhao Q."/>
            <person name="Huang X."/>
            <person name="Zhao Y."/>
        </authorList>
    </citation>
    <scope>NUCLEOTIDE SEQUENCE</scope>
</reference>
<feature type="domain" description="Disease resistance protein winged helix" evidence="9">
    <location>
        <begin position="488"/>
        <end position="557"/>
    </location>
</feature>
<name>A0A811QY80_9POAL</name>
<dbReference type="PANTHER" id="PTHR36766">
    <property type="entry name" value="PLANT BROAD-SPECTRUM MILDEW RESISTANCE PROTEIN RPW8"/>
    <property type="match status" value="1"/>
</dbReference>
<dbReference type="GO" id="GO:0051707">
    <property type="term" value="P:response to other organism"/>
    <property type="evidence" value="ECO:0007669"/>
    <property type="project" value="UniProtKB-ARBA"/>
</dbReference>
<proteinExistence type="inferred from homology"/>
<dbReference type="GO" id="GO:0043531">
    <property type="term" value="F:ADP binding"/>
    <property type="evidence" value="ECO:0007669"/>
    <property type="project" value="InterPro"/>
</dbReference>
<keyword evidence="6" id="KW-0067">ATP-binding</keyword>
<keyword evidence="12" id="KW-1185">Reference proteome</keyword>
<evidence type="ECO:0000259" key="10">
    <source>
        <dbReference type="Pfam" id="PF25019"/>
    </source>
</evidence>
<evidence type="ECO:0000259" key="8">
    <source>
        <dbReference type="Pfam" id="PF18052"/>
    </source>
</evidence>
<evidence type="ECO:0000256" key="1">
    <source>
        <dbReference type="ARBA" id="ARBA00008894"/>
    </source>
</evidence>
<dbReference type="PRINTS" id="PR00364">
    <property type="entry name" value="DISEASERSIST"/>
</dbReference>
<dbReference type="InterPro" id="IPR036388">
    <property type="entry name" value="WH-like_DNA-bd_sf"/>
</dbReference>
<comment type="similarity">
    <text evidence="1">Belongs to the disease resistance NB-LRR family.</text>
</comment>
<dbReference type="Gene3D" id="1.10.10.10">
    <property type="entry name" value="Winged helix-like DNA-binding domain superfamily/Winged helix DNA-binding domain"/>
    <property type="match status" value="1"/>
</dbReference>
<dbReference type="OrthoDB" id="1935327at2759"/>
<dbReference type="Pfam" id="PF00931">
    <property type="entry name" value="NB-ARC"/>
    <property type="match status" value="1"/>
</dbReference>
<evidence type="ECO:0000259" key="9">
    <source>
        <dbReference type="Pfam" id="PF23559"/>
    </source>
</evidence>
<dbReference type="Pfam" id="PF25019">
    <property type="entry name" value="LRR_R13L1-DRL21"/>
    <property type="match status" value="1"/>
</dbReference>
<organism evidence="11 12">
    <name type="scientific">Miscanthus lutarioriparius</name>
    <dbReference type="NCBI Taxonomy" id="422564"/>
    <lineage>
        <taxon>Eukaryota</taxon>
        <taxon>Viridiplantae</taxon>
        <taxon>Streptophyta</taxon>
        <taxon>Embryophyta</taxon>
        <taxon>Tracheophyta</taxon>
        <taxon>Spermatophyta</taxon>
        <taxon>Magnoliopsida</taxon>
        <taxon>Liliopsida</taxon>
        <taxon>Poales</taxon>
        <taxon>Poaceae</taxon>
        <taxon>PACMAD clade</taxon>
        <taxon>Panicoideae</taxon>
        <taxon>Andropogonodae</taxon>
        <taxon>Andropogoneae</taxon>
        <taxon>Saccharinae</taxon>
        <taxon>Miscanthus</taxon>
    </lineage>
</organism>
<feature type="domain" description="R13L1/DRL21-like LRR repeat region" evidence="10">
    <location>
        <begin position="759"/>
        <end position="874"/>
    </location>
</feature>
<dbReference type="Gene3D" id="3.40.50.300">
    <property type="entry name" value="P-loop containing nucleotide triphosphate hydrolases"/>
    <property type="match status" value="1"/>
</dbReference>
<accession>A0A811QY80</accession>
<evidence type="ECO:0000256" key="6">
    <source>
        <dbReference type="ARBA" id="ARBA00022840"/>
    </source>
</evidence>
<comment type="caution">
    <text evidence="11">The sequence shown here is derived from an EMBL/GenBank/DDBJ whole genome shotgun (WGS) entry which is preliminary data.</text>
</comment>
<evidence type="ECO:0000256" key="4">
    <source>
        <dbReference type="ARBA" id="ARBA00022741"/>
    </source>
</evidence>
<dbReference type="PANTHER" id="PTHR36766:SF64">
    <property type="entry name" value="OS12G0206100 PROTEIN"/>
    <property type="match status" value="1"/>
</dbReference>
<dbReference type="Proteomes" id="UP000604825">
    <property type="component" value="Unassembled WGS sequence"/>
</dbReference>
<dbReference type="Pfam" id="PF23559">
    <property type="entry name" value="WHD_DRP"/>
    <property type="match status" value="1"/>
</dbReference>
<dbReference type="InterPro" id="IPR032675">
    <property type="entry name" value="LRR_dom_sf"/>
</dbReference>
<dbReference type="SUPFAM" id="SSF52540">
    <property type="entry name" value="P-loop containing nucleoside triphosphate hydrolases"/>
    <property type="match status" value="1"/>
</dbReference>
<keyword evidence="4" id="KW-0547">Nucleotide-binding</keyword>
<evidence type="ECO:0000256" key="3">
    <source>
        <dbReference type="ARBA" id="ARBA00022737"/>
    </source>
</evidence>
<evidence type="ECO:0000313" key="12">
    <source>
        <dbReference type="Proteomes" id="UP000604825"/>
    </source>
</evidence>
<dbReference type="InterPro" id="IPR058922">
    <property type="entry name" value="WHD_DRP"/>
</dbReference>
<gene>
    <name evidence="11" type="ORF">NCGR_LOCUS47510</name>
</gene>
<dbReference type="GO" id="GO:0006952">
    <property type="term" value="P:defense response"/>
    <property type="evidence" value="ECO:0007669"/>
    <property type="project" value="UniProtKB-KW"/>
</dbReference>
<evidence type="ECO:0000256" key="5">
    <source>
        <dbReference type="ARBA" id="ARBA00022821"/>
    </source>
</evidence>
<sequence length="1417" mass="162202">MQLALGTANWLLGKVLNKLSSNLVEAWVAISELSSNMEAIKRKLWYTHGMLHEAQKRDVRDNQGLLVLLHQLSNTADQAEDMLDELDYFLIQDKLYNTQEAAAEVHGVIVGPALHARHVSRHFIGKWFSCCSCSHEPEHTHGDDPIGDDDVDIIKSPPRPVFNRVNMSNRIKMLVERMQDLCDPVLPLLNLNISSLAHDSTAALRRPVTTSMCTEVKLFWRRTLLNKITNDMTTGEYHLERLSVLPIVGPPGIGKTTLIQTLCNDPTIQEHFSIIIWISVSLNFSVHRLSQEIFRCIPPTESDGRSRAQEPTNLDQLQKLIEKRLKSKRFLVVLDDMWTCKSELDWRTLLAPLTRAELDGNMIIVTTRFQSIAELVKTTNPVTLAGLEPKEFWKFFLACIFDDYRTEQDEGLLQIGRKIVEKLKCSPLAAITVGRLLKKDLTQLHWIRVLERKEWEYQKGDDDIMPALRISYYYLPFHLKKCFEFCALFPEDYEFDGLELINMWMVLGMIDSNGTNTSIEQVGLEYLNTLVDSGIFSKVNKESYSYYAVHGLFHELATCISSHECIQIDCSNVRCEGIQSAVRHISFIAQDSNTYSEGSEFYENIRKEIGKLKQTVDVGNLRTLLFIGKFNAIFDKFFEDISQELRALRVLSLVTLPSNFLLHRLSKLIHLRYLKIQVPFGSVISLPNTVTRCYHLEFLDLKGWGPDSSLPRDMSHLINLRHLLANKDLHCKIAEVGKLKFLQELRKFEVRKDVTGFELHELSELTELTGSLNICNLENVKTKGDADTAKLILKGKLDKLKLVWNSQWPNRDPTVEDVLESLRPHPNLRELCIKDHGGSTCPYWLRTQRSIKMLKPLHLHGAGALHLFHQLKKLAISNCPKLSELPFSHCITSSTEDSNMTWFPKLCELVIEACPQLSLPPLPHTSTIDLVRVKTTNGYFSYNRNELVIDAYNGALSFHSMHKLEELYVCKTSLSLTGLQNLTSLRKLDIKYCSSVLCDSNLGGAISVPVKSLMIYDCSITGKELSKLLNCLTDLSYLEISDCPNITRLCNTNDMDKEDGNEEGLLLFPPHLSISLRKLEICNCRKLFLDPKDGGLRYLTSLESLQMQGCDSLLSRWFVEEATFQCPFPIFLKDLVLRNVQSLKTMAMLSNLRCLTHLEIVDCDNLNVDGFDPLITQCLTKLVVVNRHDEYSKVTAELISGVARTKLNGSFKLEDLRIDNISELLVYPICDHLSINLHTLCFQYDNRMQRFTEEQEQALQLLTNIQNLYFKSCRSLQSLPAGLYRLYSLKCLISRKLLLVFGLQARNSVVELVCCLLYYYLFLLILVPDSDSQGSEEKWKVNNPNIEKFVRQSHDSSLQFSSCESKIRKAKQNLLKEFQILDVFEETCQWSEGERKRMLDIMVVANQRNRKKRGFRA</sequence>
<dbReference type="InterPro" id="IPR002182">
    <property type="entry name" value="NB-ARC"/>
</dbReference>
<dbReference type="SUPFAM" id="SSF52058">
    <property type="entry name" value="L domain-like"/>
    <property type="match status" value="2"/>
</dbReference>
<dbReference type="GO" id="GO:0005524">
    <property type="term" value="F:ATP binding"/>
    <property type="evidence" value="ECO:0007669"/>
    <property type="project" value="UniProtKB-KW"/>
</dbReference>
<feature type="domain" description="Disease resistance N-terminal" evidence="8">
    <location>
        <begin position="12"/>
        <end position="94"/>
    </location>
</feature>
<feature type="domain" description="NB-ARC" evidence="7">
    <location>
        <begin position="226"/>
        <end position="401"/>
    </location>
</feature>
<protein>
    <submittedName>
        <fullName evidence="11">Uncharacterized protein</fullName>
    </submittedName>
</protein>
<dbReference type="Gene3D" id="3.80.10.10">
    <property type="entry name" value="Ribonuclease Inhibitor"/>
    <property type="match status" value="3"/>
</dbReference>
<dbReference type="Gene3D" id="1.10.8.430">
    <property type="entry name" value="Helical domain of apoptotic protease-activating factors"/>
    <property type="match status" value="1"/>
</dbReference>
<dbReference type="Pfam" id="PF18052">
    <property type="entry name" value="Rx_N"/>
    <property type="match status" value="1"/>
</dbReference>
<keyword evidence="3" id="KW-0677">Repeat</keyword>
<dbReference type="InterPro" id="IPR041118">
    <property type="entry name" value="Rx_N"/>
</dbReference>
<evidence type="ECO:0000256" key="2">
    <source>
        <dbReference type="ARBA" id="ARBA00022614"/>
    </source>
</evidence>
<dbReference type="InterPro" id="IPR027417">
    <property type="entry name" value="P-loop_NTPase"/>
</dbReference>
<dbReference type="EMBL" id="CAJGYO010000012">
    <property type="protein sequence ID" value="CAD6264205.1"/>
    <property type="molecule type" value="Genomic_DNA"/>
</dbReference>
<keyword evidence="2" id="KW-0433">Leucine-rich repeat</keyword>
<keyword evidence="5" id="KW-0611">Plant defense</keyword>
<dbReference type="InterPro" id="IPR056789">
    <property type="entry name" value="LRR_R13L1-DRL21"/>
</dbReference>
<dbReference type="InterPro" id="IPR042197">
    <property type="entry name" value="Apaf_helical"/>
</dbReference>
<evidence type="ECO:0000259" key="7">
    <source>
        <dbReference type="Pfam" id="PF00931"/>
    </source>
</evidence>